<dbReference type="RefSeq" id="WP_128212023.1">
    <property type="nucleotide sequence ID" value="NZ_CP025746.1"/>
</dbReference>
<proteinExistence type="predicted"/>
<dbReference type="InterPro" id="IPR021146">
    <property type="entry name" value="Phage_gp6-like_head-tail"/>
</dbReference>
<dbReference type="OrthoDB" id="1908448at2"/>
<dbReference type="AlphaFoldDB" id="A0A3R5UE12"/>
<reference evidence="1 2" key="1">
    <citation type="submission" date="2018-01" db="EMBL/GenBank/DDBJ databases">
        <title>Genome Sequencing and Assembly of Anaerobacter polyendosporus strain CT4.</title>
        <authorList>
            <person name="Tachaapaikoon C."/>
            <person name="Sutheeworapong S."/>
            <person name="Jenjaroenpun P."/>
            <person name="Wongsurawat T."/>
            <person name="Nookeaw I."/>
            <person name="Cheawchanlertfa P."/>
            <person name="Kosugi A."/>
            <person name="Cheevadhanarak S."/>
            <person name="Ratanakhanokchai K."/>
        </authorList>
    </citation>
    <scope>NUCLEOTIDE SEQUENCE [LARGE SCALE GENOMIC DNA]</scope>
    <source>
        <strain evidence="1 2">CT4</strain>
    </source>
</reference>
<gene>
    <name evidence="1" type="ORF">C1I91_06045</name>
</gene>
<evidence type="ECO:0008006" key="3">
    <source>
        <dbReference type="Google" id="ProtNLM"/>
    </source>
</evidence>
<dbReference type="Gene3D" id="1.10.246.150">
    <property type="match status" value="1"/>
</dbReference>
<dbReference type="EMBL" id="CP025746">
    <property type="protein sequence ID" value="QAA31241.1"/>
    <property type="molecule type" value="Genomic_DNA"/>
</dbReference>
<accession>A0A3R5UE12</accession>
<dbReference type="InterPro" id="IPR053746">
    <property type="entry name" value="Viral_HT_Connector_Assembly"/>
</dbReference>
<dbReference type="Pfam" id="PF05135">
    <property type="entry name" value="Phage_connect_1"/>
    <property type="match status" value="1"/>
</dbReference>
<keyword evidence="2" id="KW-1185">Reference proteome</keyword>
<dbReference type="KEGG" id="cmah:C1I91_06045"/>
<dbReference type="Proteomes" id="UP000286268">
    <property type="component" value="Chromosome"/>
</dbReference>
<name>A0A3R5UE12_9CLOT</name>
<evidence type="ECO:0000313" key="1">
    <source>
        <dbReference type="EMBL" id="QAA31241.1"/>
    </source>
</evidence>
<organism evidence="1 2">
    <name type="scientific">Clostridium manihotivorum</name>
    <dbReference type="NCBI Taxonomy" id="2320868"/>
    <lineage>
        <taxon>Bacteria</taxon>
        <taxon>Bacillati</taxon>
        <taxon>Bacillota</taxon>
        <taxon>Clostridia</taxon>
        <taxon>Eubacteriales</taxon>
        <taxon>Clostridiaceae</taxon>
        <taxon>Clostridium</taxon>
    </lineage>
</organism>
<sequence>MALVALSDVKSYLGISIIDTTDDNFLNLLISGVQEMVENYCERHFEVNTYTEQHIINHKIFTREYPIKSVDKITRFGTGVINLDTNEVTNYKIVNSYIDLLDYQYLTMSNRLNYLNSEESYVEITYTAGYDTVPFDLQLAVIKLVVLEYKKSREDRLGVESEREGAVQRVYEKKDSEMPLEIEKVLIRYKKVSL</sequence>
<evidence type="ECO:0000313" key="2">
    <source>
        <dbReference type="Proteomes" id="UP000286268"/>
    </source>
</evidence>
<dbReference type="CDD" id="cd08054">
    <property type="entry name" value="gp6"/>
    <property type="match status" value="1"/>
</dbReference>
<protein>
    <recommendedName>
        <fullName evidence="3">Phage gp6-like head-tail connector protein</fullName>
    </recommendedName>
</protein>